<proteinExistence type="predicted"/>
<organism evidence="3 4">
    <name type="scientific">Fulvivirga marina</name>
    <dbReference type="NCBI Taxonomy" id="2494733"/>
    <lineage>
        <taxon>Bacteria</taxon>
        <taxon>Pseudomonadati</taxon>
        <taxon>Bacteroidota</taxon>
        <taxon>Cytophagia</taxon>
        <taxon>Cytophagales</taxon>
        <taxon>Fulvivirgaceae</taxon>
        <taxon>Fulvivirga</taxon>
    </lineage>
</organism>
<feature type="chain" id="PRO_5037808643" evidence="1">
    <location>
        <begin position="20"/>
        <end position="390"/>
    </location>
</feature>
<keyword evidence="4" id="KW-1185">Reference proteome</keyword>
<dbReference type="InterPro" id="IPR002372">
    <property type="entry name" value="PQQ_rpt_dom"/>
</dbReference>
<sequence>MRYTIVIAFSLLFSSKGTAQVITNIYANKSLAEILEPKWEFSYEQNDYSAYFIKRVLVKNDLLIHHFNMDFVVDLKTSKLLFFSNIVDQQVIKSRLPDSLLVYDLMDKIVIKNIYTGEIFLNKRKYKKFGFISDGDFPYLLKDSVLCYLEDKNKLFGFNPFTKEQVCKKEFPETVYTFQEYNQNLINLTTRTSFYQLDKSTGEILWTLPIITEGKSSLNGGLNRQDNKLYLWAESFGLNVVNLETRQIESTWLAGRDNSEFTMQMIFDGDSIFARTPMNVYCISKTSGEVYWVSEDVKIVSEITLTDDYIFFEQYGRESLAGVITALNRHTHKIEYAQFTSEKYPPEDPDNYILQNRLDLTRFRFLDRPYQDKYLLGDDGSNVYCFEILK</sequence>
<comment type="caution">
    <text evidence="3">The sequence shown here is derived from an EMBL/GenBank/DDBJ whole genome shotgun (WGS) entry which is preliminary data.</text>
</comment>
<dbReference type="SUPFAM" id="SSF50998">
    <property type="entry name" value="Quinoprotein alcohol dehydrogenase-like"/>
    <property type="match status" value="1"/>
</dbReference>
<dbReference type="EMBL" id="JAEUGD010000064">
    <property type="protein sequence ID" value="MBL6448460.1"/>
    <property type="molecule type" value="Genomic_DNA"/>
</dbReference>
<reference evidence="3" key="1">
    <citation type="submission" date="2021-01" db="EMBL/GenBank/DDBJ databases">
        <title>Fulvivirga kasyanovii gen. nov., sp nov., a novel member of the phylum Bacteroidetes isolated from seawater in a mussel farm.</title>
        <authorList>
            <person name="Zhao L.-H."/>
            <person name="Wang Z.-J."/>
        </authorList>
    </citation>
    <scope>NUCLEOTIDE SEQUENCE</scope>
    <source>
        <strain evidence="3">29W222</strain>
    </source>
</reference>
<dbReference type="RefSeq" id="WP_202857999.1">
    <property type="nucleotide sequence ID" value="NZ_JAEUGD010000064.1"/>
</dbReference>
<dbReference type="Proteomes" id="UP000614216">
    <property type="component" value="Unassembled WGS sequence"/>
</dbReference>
<dbReference type="Gene3D" id="2.130.10.10">
    <property type="entry name" value="YVTN repeat-like/Quinoprotein amine dehydrogenase"/>
    <property type="match status" value="1"/>
</dbReference>
<protein>
    <submittedName>
        <fullName evidence="3">PQQ-binding-like beta-propeller repeat protein</fullName>
    </submittedName>
</protein>
<gene>
    <name evidence="3" type="ORF">JMN32_19260</name>
</gene>
<accession>A0A937KFN2</accession>
<dbReference type="InterPro" id="IPR011047">
    <property type="entry name" value="Quinoprotein_ADH-like_sf"/>
</dbReference>
<dbReference type="InterPro" id="IPR015943">
    <property type="entry name" value="WD40/YVTN_repeat-like_dom_sf"/>
</dbReference>
<evidence type="ECO:0000313" key="3">
    <source>
        <dbReference type="EMBL" id="MBL6448460.1"/>
    </source>
</evidence>
<dbReference type="Pfam" id="PF13360">
    <property type="entry name" value="PQQ_2"/>
    <property type="match status" value="1"/>
</dbReference>
<evidence type="ECO:0000259" key="2">
    <source>
        <dbReference type="Pfam" id="PF13360"/>
    </source>
</evidence>
<keyword evidence="1" id="KW-0732">Signal</keyword>
<name>A0A937KFN2_9BACT</name>
<evidence type="ECO:0000313" key="4">
    <source>
        <dbReference type="Proteomes" id="UP000614216"/>
    </source>
</evidence>
<dbReference type="AlphaFoldDB" id="A0A937KFN2"/>
<feature type="domain" description="Pyrrolo-quinoline quinone repeat" evidence="2">
    <location>
        <begin position="142"/>
        <end position="331"/>
    </location>
</feature>
<evidence type="ECO:0000256" key="1">
    <source>
        <dbReference type="SAM" id="SignalP"/>
    </source>
</evidence>
<feature type="signal peptide" evidence="1">
    <location>
        <begin position="1"/>
        <end position="19"/>
    </location>
</feature>